<dbReference type="EMBL" id="CP133548">
    <property type="protein sequence ID" value="WMS88763.1"/>
    <property type="molecule type" value="Genomic_DNA"/>
</dbReference>
<feature type="chain" id="PRO_5041420248" description="NlpE-like protein" evidence="1">
    <location>
        <begin position="20"/>
        <end position="130"/>
    </location>
</feature>
<keyword evidence="3" id="KW-1185">Reference proteome</keyword>
<dbReference type="RefSeq" id="WP_309203984.1">
    <property type="nucleotide sequence ID" value="NZ_CP133548.1"/>
</dbReference>
<dbReference type="Proteomes" id="UP001239782">
    <property type="component" value="Chromosome"/>
</dbReference>
<name>A0AA51X7Z9_9GAMM</name>
<dbReference type="KEGG" id="plei:Q9312_07550"/>
<reference evidence="2 3" key="1">
    <citation type="submission" date="2023-08" db="EMBL/GenBank/DDBJ databases">
        <title>Pleionea litopenaei sp. nov., isolated from stomach of juvenile Litopenaeus vannamei.</title>
        <authorList>
            <person name="Rho A.M."/>
            <person name="Hwang C.Y."/>
        </authorList>
    </citation>
    <scope>NUCLEOTIDE SEQUENCE [LARGE SCALE GENOMIC DNA]</scope>
    <source>
        <strain evidence="2 3">HL-JVS1</strain>
    </source>
</reference>
<protein>
    <recommendedName>
        <fullName evidence="4">NlpE-like protein</fullName>
    </recommendedName>
</protein>
<evidence type="ECO:0000313" key="2">
    <source>
        <dbReference type="EMBL" id="WMS88763.1"/>
    </source>
</evidence>
<keyword evidence="1" id="KW-0732">Signal</keyword>
<accession>A0AA51X7Z9</accession>
<evidence type="ECO:0008006" key="4">
    <source>
        <dbReference type="Google" id="ProtNLM"/>
    </source>
</evidence>
<gene>
    <name evidence="2" type="ORF">Q9312_07550</name>
</gene>
<feature type="signal peptide" evidence="1">
    <location>
        <begin position="1"/>
        <end position="19"/>
    </location>
</feature>
<evidence type="ECO:0000313" key="3">
    <source>
        <dbReference type="Proteomes" id="UP001239782"/>
    </source>
</evidence>
<proteinExistence type="predicted"/>
<organism evidence="2 3">
    <name type="scientific">Pleionea litopenaei</name>
    <dbReference type="NCBI Taxonomy" id="3070815"/>
    <lineage>
        <taxon>Bacteria</taxon>
        <taxon>Pseudomonadati</taxon>
        <taxon>Pseudomonadota</taxon>
        <taxon>Gammaproteobacteria</taxon>
        <taxon>Oceanospirillales</taxon>
        <taxon>Pleioneaceae</taxon>
        <taxon>Pleionea</taxon>
    </lineage>
</organism>
<evidence type="ECO:0000256" key="1">
    <source>
        <dbReference type="SAM" id="SignalP"/>
    </source>
</evidence>
<dbReference type="AlphaFoldDB" id="A0AA51X7Z9"/>
<sequence>MKRHLVLISLLLSSSILLASQERVYSEEKMVVSESNITLKADSGMYEYQFIGNIENGVDVTLGLDEFNVNEVWPASAYVGIMQNNDMNNSFQFLVIQNKPSEKFIIGGYRLVKDGEEIFRTSIFKKICLS</sequence>